<dbReference type="KEGG" id="lcd:clem_10550"/>
<accession>A0A222P480</accession>
<dbReference type="InterPro" id="IPR029068">
    <property type="entry name" value="Glyas_Bleomycin-R_OHBP_Dase"/>
</dbReference>
<evidence type="ECO:0000313" key="2">
    <source>
        <dbReference type="EMBL" id="ASQ46656.1"/>
    </source>
</evidence>
<dbReference type="Proteomes" id="UP000201728">
    <property type="component" value="Chromosome"/>
</dbReference>
<evidence type="ECO:0000259" key="1">
    <source>
        <dbReference type="PROSITE" id="PS51819"/>
    </source>
</evidence>
<keyword evidence="3" id="KW-1185">Reference proteome</keyword>
<feature type="domain" description="VOC" evidence="1">
    <location>
        <begin position="8"/>
        <end position="131"/>
    </location>
</feature>
<reference evidence="3" key="1">
    <citation type="submission" date="2016-07" db="EMBL/GenBank/DDBJ databases">
        <authorList>
            <person name="Florea S."/>
            <person name="Webb J.S."/>
            <person name="Jaromczyk J."/>
            <person name="Schardl C.L."/>
        </authorList>
    </citation>
    <scope>NUCLEOTIDE SEQUENCE [LARGE SCALE GENOMIC DNA]</scope>
    <source>
        <strain evidence="3">CDC-D5610</strain>
    </source>
</reference>
<dbReference type="OrthoDB" id="9798430at2"/>
<dbReference type="CDD" id="cd06587">
    <property type="entry name" value="VOC"/>
    <property type="match status" value="1"/>
</dbReference>
<name>A0A222P480_9GAMM</name>
<dbReference type="InterPro" id="IPR037523">
    <property type="entry name" value="VOC_core"/>
</dbReference>
<dbReference type="PROSITE" id="PS51819">
    <property type="entry name" value="VOC"/>
    <property type="match status" value="1"/>
</dbReference>
<dbReference type="SUPFAM" id="SSF54593">
    <property type="entry name" value="Glyoxalase/Bleomycin resistance protein/Dihydroxybiphenyl dioxygenase"/>
    <property type="match status" value="1"/>
</dbReference>
<dbReference type="Pfam" id="PF00903">
    <property type="entry name" value="Glyoxalase"/>
    <property type="match status" value="1"/>
</dbReference>
<proteinExistence type="predicted"/>
<evidence type="ECO:0000313" key="3">
    <source>
        <dbReference type="Proteomes" id="UP000201728"/>
    </source>
</evidence>
<keyword evidence="2" id="KW-0808">Transferase</keyword>
<dbReference type="GO" id="GO:0016740">
    <property type="term" value="F:transferase activity"/>
    <property type="evidence" value="ECO:0007669"/>
    <property type="project" value="UniProtKB-KW"/>
</dbReference>
<dbReference type="RefSeq" id="WP_094091494.1">
    <property type="nucleotide sequence ID" value="NZ_CP016397.1"/>
</dbReference>
<dbReference type="InterPro" id="IPR004360">
    <property type="entry name" value="Glyas_Fos-R_dOase_dom"/>
</dbReference>
<protein>
    <submittedName>
        <fullName evidence="2">Metallothiol transferase FosB 2</fullName>
        <ecNumber evidence="2">2.5.1.-</ecNumber>
    </submittedName>
</protein>
<dbReference type="EC" id="2.5.1.-" evidence="2"/>
<gene>
    <name evidence="2" type="primary">fosB2</name>
    <name evidence="2" type="ORF">clem_10550</name>
</gene>
<dbReference type="Gene3D" id="3.10.180.10">
    <property type="entry name" value="2,3-Dihydroxybiphenyl 1,2-Dioxygenase, domain 1"/>
    <property type="match status" value="1"/>
</dbReference>
<dbReference type="EMBL" id="CP016397">
    <property type="protein sequence ID" value="ASQ46656.1"/>
    <property type="molecule type" value="Genomic_DNA"/>
</dbReference>
<dbReference type="AlphaFoldDB" id="A0A222P480"/>
<organism evidence="2 3">
    <name type="scientific">Legionella clemsonensis</name>
    <dbReference type="NCBI Taxonomy" id="1867846"/>
    <lineage>
        <taxon>Bacteria</taxon>
        <taxon>Pseudomonadati</taxon>
        <taxon>Pseudomonadota</taxon>
        <taxon>Gammaproteobacteria</taxon>
        <taxon>Legionellales</taxon>
        <taxon>Legionellaceae</taxon>
        <taxon>Legionella</taxon>
    </lineage>
</organism>
<sequence>MEKANLIGINHIALEVANVEKALEFYSKIFNFTLRSKDKNHAFIDLGDQFIALMKSNNTHKDKKRHFGLVVDDRSKVKELAQKAGAEFIGDKFLDFLDPWGNYIQVIEYANIQFTKAPEILAGMNLNLYKNEEALQELRAKGMRSND</sequence>